<name>A0ABY3SLT2_9BACL</name>
<keyword evidence="2" id="KW-1185">Reference proteome</keyword>
<dbReference type="EMBL" id="CP090978">
    <property type="protein sequence ID" value="UJF34036.1"/>
    <property type="molecule type" value="Genomic_DNA"/>
</dbReference>
<evidence type="ECO:0000313" key="2">
    <source>
        <dbReference type="Proteomes" id="UP001649230"/>
    </source>
</evidence>
<reference evidence="1 2" key="1">
    <citation type="journal article" date="2024" name="Int. J. Syst. Evol. Microbiol.">
        <title>Paenibacillus hexagrammi sp. nov., a novel bacterium isolated from the gut content of Hexagrammos agrammus.</title>
        <authorList>
            <person name="Jung H.K."/>
            <person name="Kim D.G."/>
            <person name="Zin H."/>
            <person name="Park J."/>
            <person name="Jung H."/>
            <person name="Kim Y.O."/>
            <person name="Kong H.J."/>
            <person name="Kim J.W."/>
            <person name="Kim Y.S."/>
        </authorList>
    </citation>
    <scope>NUCLEOTIDE SEQUENCE [LARGE SCALE GENOMIC DNA]</scope>
    <source>
        <strain evidence="1 2">YPD9-1</strain>
    </source>
</reference>
<protein>
    <submittedName>
        <fullName evidence="1">Uncharacterized protein</fullName>
    </submittedName>
</protein>
<dbReference type="RefSeq" id="WP_235120427.1">
    <property type="nucleotide sequence ID" value="NZ_CP090978.1"/>
</dbReference>
<proteinExistence type="predicted"/>
<evidence type="ECO:0000313" key="1">
    <source>
        <dbReference type="EMBL" id="UJF34036.1"/>
    </source>
</evidence>
<dbReference type="Proteomes" id="UP001649230">
    <property type="component" value="Chromosome"/>
</dbReference>
<gene>
    <name evidence="1" type="ORF">L0M14_01995</name>
</gene>
<organism evidence="1 2">
    <name type="scientific">Paenibacillus hexagrammi</name>
    <dbReference type="NCBI Taxonomy" id="2908839"/>
    <lineage>
        <taxon>Bacteria</taxon>
        <taxon>Bacillati</taxon>
        <taxon>Bacillota</taxon>
        <taxon>Bacilli</taxon>
        <taxon>Bacillales</taxon>
        <taxon>Paenibacillaceae</taxon>
        <taxon>Paenibacillus</taxon>
    </lineage>
</organism>
<accession>A0ABY3SLT2</accession>
<sequence>MYPEMACGDYPFASSYKLYEEKSELLFAYLKEHGADRAALQELQKEPLPDALKGPFPHHRRMMEDRPLRLSI</sequence>